<evidence type="ECO:0000313" key="1">
    <source>
        <dbReference type="EMBL" id="KPM83546.1"/>
    </source>
</evidence>
<organism evidence="1 2">
    <name type="scientific">Pseudoalteromonas lipolytica</name>
    <dbReference type="NCBI Taxonomy" id="570156"/>
    <lineage>
        <taxon>Bacteria</taxon>
        <taxon>Pseudomonadati</taxon>
        <taxon>Pseudomonadota</taxon>
        <taxon>Gammaproteobacteria</taxon>
        <taxon>Alteromonadales</taxon>
        <taxon>Pseudoalteromonadaceae</taxon>
        <taxon>Pseudoalteromonas</taxon>
    </lineage>
</organism>
<dbReference type="RefSeq" id="WP_054553003.1">
    <property type="nucleotide sequence ID" value="NZ_LJTC01000006.1"/>
</dbReference>
<gene>
    <name evidence="1" type="ORF">AOG27_10625</name>
</gene>
<dbReference type="AlphaFoldDB" id="A0A0P7DR81"/>
<reference evidence="1 2" key="1">
    <citation type="submission" date="2015-09" db="EMBL/GenBank/DDBJ databases">
        <title>Draft Genome Sequence of Pseudoalteromonas lipolytica UCD-48B.</title>
        <authorList>
            <person name="Krusor M."/>
            <person name="Coil D.A."/>
            <person name="Lang J.M."/>
            <person name="Eisen J.A."/>
            <person name="Alexiev A."/>
        </authorList>
    </citation>
    <scope>NUCLEOTIDE SEQUENCE [LARGE SCALE GENOMIC DNA]</scope>
    <source>
        <strain evidence="1 2">UCD-48B</strain>
    </source>
</reference>
<dbReference type="STRING" id="570156.AOG27_10625"/>
<proteinExistence type="predicted"/>
<dbReference type="PATRIC" id="fig|570156.3.peg.3216"/>
<name>A0A0P7DR81_9GAMM</name>
<comment type="caution">
    <text evidence="1">The sequence shown here is derived from an EMBL/GenBank/DDBJ whole genome shotgun (WGS) entry which is preliminary data.</text>
</comment>
<evidence type="ECO:0000313" key="2">
    <source>
        <dbReference type="Proteomes" id="UP000050378"/>
    </source>
</evidence>
<dbReference type="Proteomes" id="UP000050378">
    <property type="component" value="Unassembled WGS sequence"/>
</dbReference>
<protein>
    <submittedName>
        <fullName evidence="1">Uncharacterized protein</fullName>
    </submittedName>
</protein>
<dbReference type="EMBL" id="LJTC01000006">
    <property type="protein sequence ID" value="KPM83546.1"/>
    <property type="molecule type" value="Genomic_DNA"/>
</dbReference>
<sequence>MSQTKLQIVRKYTRESKSPFQDASTSLWLANVTNEDRLELDFSQYIYVHRDDVGKVVGVSVSKSIAREHSLESQYLEGNGMYRILIFYIDQIKDFCEHWADEFEQFFLLPPDLFFELAQWHWNTIIENDG</sequence>
<accession>A0A0P7DR81</accession>
<dbReference type="OrthoDB" id="6304525at2"/>